<keyword evidence="1" id="KW-0812">Transmembrane</keyword>
<feature type="transmembrane region" description="Helical" evidence="1">
    <location>
        <begin position="93"/>
        <end position="115"/>
    </location>
</feature>
<feature type="transmembrane region" description="Helical" evidence="1">
    <location>
        <begin position="6"/>
        <end position="25"/>
    </location>
</feature>
<dbReference type="AlphaFoldDB" id="A0A1H9EGN9"/>
<organism evidence="2 3">
    <name type="scientific">Neolewinella agarilytica</name>
    <dbReference type="NCBI Taxonomy" id="478744"/>
    <lineage>
        <taxon>Bacteria</taxon>
        <taxon>Pseudomonadati</taxon>
        <taxon>Bacteroidota</taxon>
        <taxon>Saprospiria</taxon>
        <taxon>Saprospirales</taxon>
        <taxon>Lewinellaceae</taxon>
        <taxon>Neolewinella</taxon>
    </lineage>
</organism>
<feature type="transmembrane region" description="Helical" evidence="1">
    <location>
        <begin position="211"/>
        <end position="233"/>
    </location>
</feature>
<evidence type="ECO:0000313" key="3">
    <source>
        <dbReference type="Proteomes" id="UP000199021"/>
    </source>
</evidence>
<dbReference type="InParanoid" id="A0A1H9EGN9"/>
<keyword evidence="1" id="KW-1133">Transmembrane helix</keyword>
<keyword evidence="1" id="KW-0472">Membrane</keyword>
<dbReference type="STRING" id="478744.SAMN05444359_10768"/>
<feature type="transmembrane region" description="Helical" evidence="1">
    <location>
        <begin position="32"/>
        <end position="50"/>
    </location>
</feature>
<evidence type="ECO:0000256" key="1">
    <source>
        <dbReference type="SAM" id="Phobius"/>
    </source>
</evidence>
<dbReference type="EMBL" id="FOFB01000007">
    <property type="protein sequence ID" value="SEQ24707.1"/>
    <property type="molecule type" value="Genomic_DNA"/>
</dbReference>
<name>A0A1H9EGN9_9BACT</name>
<evidence type="ECO:0000313" key="2">
    <source>
        <dbReference type="EMBL" id="SEQ24707.1"/>
    </source>
</evidence>
<accession>A0A1H9EGN9</accession>
<gene>
    <name evidence="2" type="ORF">SAMN05444359_10768</name>
</gene>
<feature type="transmembrane region" description="Helical" evidence="1">
    <location>
        <begin position="122"/>
        <end position="143"/>
    </location>
</feature>
<feature type="transmembrane region" description="Helical" evidence="1">
    <location>
        <begin position="182"/>
        <end position="199"/>
    </location>
</feature>
<proteinExistence type="predicted"/>
<sequence>MTLTTLLTYITIAALGLTGITYYVLKEKESLWMSFLQNFTGALFLFSGYVKAVDPLGTAYKMEQYFAEFESTFADTAMGFMAPIFPALSELSVGFSVFMIVLEIALGLMLILGAWPKLTSWLFFLIVAFFTVLTGFTYLTGYVPSGVNFFDFGSWGAYAESNMKVTDCGCFGDFLKLEPKTSFLKDVALLVPAFLFLIFTKKQHQLFTPKIRTIAVAAISVISLVYGMSNYVWDIPGQDFRPFKVNTDVAAVKQAEMDAAAAVQVTGYKMVSKTTGKSEELTMAEFLKEYQNYPEDQWEYVQLKSALTIEPTKISDFEMTDVTGDDPIPALLEDKGYTFLVVAFKLKGEPGNWKESYLEDWTEDIKPVADAALAAGHKVVGMTKLNDPAAIDDFRKTIGADYPFWQGDDIMLKTIIRSNPGVVLMKDGVILNKWHHSRLPAFEEIKAKELLAAGK</sequence>
<reference evidence="3" key="1">
    <citation type="submission" date="2016-10" db="EMBL/GenBank/DDBJ databases">
        <authorList>
            <person name="Varghese N."/>
            <person name="Submissions S."/>
        </authorList>
    </citation>
    <scope>NUCLEOTIDE SEQUENCE [LARGE SCALE GENOMIC DNA]</scope>
    <source>
        <strain evidence="3">DSM 24740</strain>
    </source>
</reference>
<dbReference type="Proteomes" id="UP000199021">
    <property type="component" value="Unassembled WGS sequence"/>
</dbReference>
<dbReference type="OrthoDB" id="648842at2"/>
<protein>
    <recommendedName>
        <fullName evidence="4">DoxX protein</fullName>
    </recommendedName>
</protein>
<evidence type="ECO:0008006" key="4">
    <source>
        <dbReference type="Google" id="ProtNLM"/>
    </source>
</evidence>
<dbReference type="RefSeq" id="WP_090167139.1">
    <property type="nucleotide sequence ID" value="NZ_FOFB01000007.1"/>
</dbReference>
<keyword evidence="3" id="KW-1185">Reference proteome</keyword>